<feature type="transmembrane region" description="Helical" evidence="1">
    <location>
        <begin position="138"/>
        <end position="159"/>
    </location>
</feature>
<keyword evidence="1" id="KW-1133">Transmembrane helix</keyword>
<dbReference type="AlphaFoldDB" id="A0A6J8DVW3"/>
<gene>
    <name evidence="2" type="ORF">MCOR_45754</name>
</gene>
<evidence type="ECO:0000313" key="3">
    <source>
        <dbReference type="Proteomes" id="UP000507470"/>
    </source>
</evidence>
<reference evidence="2 3" key="1">
    <citation type="submission" date="2020-06" db="EMBL/GenBank/DDBJ databases">
        <authorList>
            <person name="Li R."/>
            <person name="Bekaert M."/>
        </authorList>
    </citation>
    <scope>NUCLEOTIDE SEQUENCE [LARGE SCALE GENOMIC DNA]</scope>
    <source>
        <strain evidence="3">wild</strain>
    </source>
</reference>
<dbReference type="InterPro" id="IPR013783">
    <property type="entry name" value="Ig-like_fold"/>
</dbReference>
<organism evidence="2 3">
    <name type="scientific">Mytilus coruscus</name>
    <name type="common">Sea mussel</name>
    <dbReference type="NCBI Taxonomy" id="42192"/>
    <lineage>
        <taxon>Eukaryota</taxon>
        <taxon>Metazoa</taxon>
        <taxon>Spiralia</taxon>
        <taxon>Lophotrochozoa</taxon>
        <taxon>Mollusca</taxon>
        <taxon>Bivalvia</taxon>
        <taxon>Autobranchia</taxon>
        <taxon>Pteriomorphia</taxon>
        <taxon>Mytilida</taxon>
        <taxon>Mytiloidea</taxon>
        <taxon>Mytilidae</taxon>
        <taxon>Mytilinae</taxon>
        <taxon>Mytilus</taxon>
    </lineage>
</organism>
<evidence type="ECO:0000256" key="1">
    <source>
        <dbReference type="SAM" id="Phobius"/>
    </source>
</evidence>
<accession>A0A6J8DVW3</accession>
<proteinExistence type="predicted"/>
<evidence type="ECO:0008006" key="4">
    <source>
        <dbReference type="Google" id="ProtNLM"/>
    </source>
</evidence>
<sequence length="371" mass="42797">MKGAEDLRWRRNNFILTDGQKINKEIPWFRKLKIDIETDKSQYNLRIANVTAADFGLYLCEMQISKEMSRQIVTLKYKETTSPADVSITTSNQTTYPDTEILRTTSPAVVLVTQNIQTTFPDTEIISEDNMNDQYNNYVLFAAGFIVVLLISIGCNICISNYRQRAMRMAMAQQIKIQNPQFVDKNIQESDSDGEISHVSSKYESINENNMTMPNSTNHEHRIQSQTFNRQSYLEVIGDDDYFASKEATVESSSMTNIKTNTLKPKELFTDNNIDAEVASYHSILSKQFDESDMFLTLNNSIHVDMDNVNKDIARKVNSTKKREFVNPYSTLNTSEMQNYQNYYTAVKHDIEIVIQKEKPSNEKMKRNSYP</sequence>
<keyword evidence="3" id="KW-1185">Reference proteome</keyword>
<dbReference type="Gene3D" id="2.60.40.10">
    <property type="entry name" value="Immunoglobulins"/>
    <property type="match status" value="1"/>
</dbReference>
<dbReference type="Proteomes" id="UP000507470">
    <property type="component" value="Unassembled WGS sequence"/>
</dbReference>
<keyword evidence="1" id="KW-0812">Transmembrane</keyword>
<evidence type="ECO:0000313" key="2">
    <source>
        <dbReference type="EMBL" id="CAC5412779.1"/>
    </source>
</evidence>
<name>A0A6J8DVW3_MYTCO</name>
<dbReference type="EMBL" id="CACVKT020008097">
    <property type="protein sequence ID" value="CAC5412779.1"/>
    <property type="molecule type" value="Genomic_DNA"/>
</dbReference>
<protein>
    <recommendedName>
        <fullName evidence="4">Ig-like domain-containing protein</fullName>
    </recommendedName>
</protein>
<keyword evidence="1" id="KW-0472">Membrane</keyword>
<dbReference type="SUPFAM" id="SSF48726">
    <property type="entry name" value="Immunoglobulin"/>
    <property type="match status" value="1"/>
</dbReference>
<dbReference type="InterPro" id="IPR036179">
    <property type="entry name" value="Ig-like_dom_sf"/>
</dbReference>